<dbReference type="EMBL" id="BARV01032392">
    <property type="protein sequence ID" value="GAI33833.1"/>
    <property type="molecule type" value="Genomic_DNA"/>
</dbReference>
<organism evidence="2">
    <name type="scientific">marine sediment metagenome</name>
    <dbReference type="NCBI Taxonomy" id="412755"/>
    <lineage>
        <taxon>unclassified sequences</taxon>
        <taxon>metagenomes</taxon>
        <taxon>ecological metagenomes</taxon>
    </lineage>
</organism>
<dbReference type="Gene3D" id="1.20.1090.10">
    <property type="entry name" value="Dehydroquinate synthase-like - alpha domain"/>
    <property type="match status" value="1"/>
</dbReference>
<comment type="caution">
    <text evidence="2">The sequence shown here is derived from an EMBL/GenBank/DDBJ whole genome shotgun (WGS) entry which is preliminary data.</text>
</comment>
<accession>X1MR89</accession>
<reference evidence="2" key="1">
    <citation type="journal article" date="2014" name="Front. Microbiol.">
        <title>High frequency of phylogenetically diverse reductive dehalogenase-homologous genes in deep subseafloor sedimentary metagenomes.</title>
        <authorList>
            <person name="Kawai M."/>
            <person name="Futagami T."/>
            <person name="Toyoda A."/>
            <person name="Takaki Y."/>
            <person name="Nishi S."/>
            <person name="Hori S."/>
            <person name="Arai W."/>
            <person name="Tsubouchi T."/>
            <person name="Morono Y."/>
            <person name="Uchiyama I."/>
            <person name="Ito T."/>
            <person name="Fujiyama A."/>
            <person name="Inagaki F."/>
            <person name="Takami H."/>
        </authorList>
    </citation>
    <scope>NUCLEOTIDE SEQUENCE</scope>
    <source>
        <strain evidence="2">Expedition CK06-06</strain>
    </source>
</reference>
<dbReference type="SUPFAM" id="SSF56796">
    <property type="entry name" value="Dehydroquinate synthase-like"/>
    <property type="match status" value="1"/>
</dbReference>
<dbReference type="InterPro" id="IPR056798">
    <property type="entry name" value="ADH_Fe_C"/>
</dbReference>
<feature type="non-terminal residue" evidence="2">
    <location>
        <position position="1"/>
    </location>
</feature>
<protein>
    <recommendedName>
        <fullName evidence="1">Fe-containing alcohol dehydrogenase-like C-terminal domain-containing protein</fullName>
    </recommendedName>
</protein>
<evidence type="ECO:0000259" key="1">
    <source>
        <dbReference type="Pfam" id="PF25137"/>
    </source>
</evidence>
<gene>
    <name evidence="2" type="ORF">S06H3_51084</name>
</gene>
<sequence length="96" mass="11185">RWTWKHAAQKYATVGRLFNPDLINESDVVAAEQTCVEIEKFLKKIGLWISLEDKNVSEDDLKKIGDDALKIPNYKFHPKVPNLEEINDLIKRSYKN</sequence>
<evidence type="ECO:0000313" key="2">
    <source>
        <dbReference type="EMBL" id="GAI33833.1"/>
    </source>
</evidence>
<dbReference type="Pfam" id="PF25137">
    <property type="entry name" value="ADH_Fe_C"/>
    <property type="match status" value="1"/>
</dbReference>
<proteinExistence type="predicted"/>
<dbReference type="AlphaFoldDB" id="X1MR89"/>
<feature type="domain" description="Fe-containing alcohol dehydrogenase-like C-terminal" evidence="1">
    <location>
        <begin position="5"/>
        <end position="94"/>
    </location>
</feature>
<name>X1MR89_9ZZZZ</name>